<proteinExistence type="predicted"/>
<accession>A0AAU8GG73</accession>
<gene>
    <name evidence="1" type="ORF">QSPPMHGG_CDS0036</name>
</gene>
<reference evidence="1" key="1">
    <citation type="submission" date="2024-05" db="EMBL/GenBank/DDBJ databases">
        <authorList>
            <person name="Mugo M.M."/>
            <person name="Musyoki A.M."/>
            <person name="Makumi A.M."/>
            <person name="Mutai I."/>
            <person name="Drechsel O."/>
            <person name="Kering K.K."/>
            <person name="Muturi P."/>
            <person name="Mbae C.K."/>
            <person name="Kariuki S.M."/>
        </authorList>
    </citation>
    <scope>NUCLEOTIDE SEQUENCE</scope>
</reference>
<organism evidence="1">
    <name type="scientific">Salmonella phage vB_SEnST11_KE26</name>
    <dbReference type="NCBI Taxonomy" id="3161177"/>
    <lineage>
        <taxon>Viruses</taxon>
        <taxon>Duplodnaviria</taxon>
        <taxon>Heunggongvirae</taxon>
        <taxon>Uroviricota</taxon>
        <taxon>Caudoviricetes</taxon>
        <taxon>Rosemountvirus</taxon>
    </lineage>
</organism>
<dbReference type="EMBL" id="PP856725">
    <property type="protein sequence ID" value="XCH40892.1"/>
    <property type="molecule type" value="Genomic_DNA"/>
</dbReference>
<evidence type="ECO:0000313" key="1">
    <source>
        <dbReference type="EMBL" id="XCH40892.1"/>
    </source>
</evidence>
<name>A0AAU8GG73_9CAUD</name>
<protein>
    <submittedName>
        <fullName evidence="1">Uncharacterized protein</fullName>
    </submittedName>
</protein>
<sequence>MFHSIVTRRVKKEDDQFVTRMTFSSSSIKDITIERDAAGIPIKGWLTLDTITEGENTAITFTREHNEYELDMLTQLAIGLEHCVSYFKDEQGNVFPFDKILYADANKSGFVLAPGINITLHPTSEWPQFIRDYTNWLDLNK</sequence>